<sequence>MKTQVTLGLMALVIGTTAIGFKLQAAESTGERAATAQVERVITVHKSASCSCCTGWIEHLEENGFEVTVKDTDNINQVKIEHQVPRELSSCHTAIIDGAVIEGHVPATDIVAYVDSQSRPFGERTIGIAVPGMPHGVPGMETGRQDDYDVMAFAAGGRAESVKRYEY</sequence>
<keyword evidence="2" id="KW-1185">Reference proteome</keyword>
<organism evidence="1 2">
    <name type="scientific">Marinobacter segnicrescens</name>
    <dbReference type="NCBI Taxonomy" id="430453"/>
    <lineage>
        <taxon>Bacteria</taxon>
        <taxon>Pseudomonadati</taxon>
        <taxon>Pseudomonadota</taxon>
        <taxon>Gammaproteobacteria</taxon>
        <taxon>Pseudomonadales</taxon>
        <taxon>Marinobacteraceae</taxon>
        <taxon>Marinobacter</taxon>
    </lineage>
</organism>
<dbReference type="InterPro" id="IPR007332">
    <property type="entry name" value="DUF411"/>
</dbReference>
<dbReference type="OrthoDB" id="14727at2"/>
<proteinExistence type="predicted"/>
<gene>
    <name evidence="1" type="ORF">SAMN04487962_12545</name>
</gene>
<dbReference type="RefSeq" id="WP_091854436.1">
    <property type="nucleotide sequence ID" value="NZ_FOHZ01000025.1"/>
</dbReference>
<protein>
    <submittedName>
        <fullName evidence="1">Uncharacterized conserved protein</fullName>
    </submittedName>
</protein>
<dbReference type="STRING" id="430453.SAMN04487962_12545"/>
<name>A0A1I0HB80_9GAMM</name>
<dbReference type="Proteomes" id="UP000198762">
    <property type="component" value="Unassembled WGS sequence"/>
</dbReference>
<dbReference type="EMBL" id="FOHZ01000025">
    <property type="protein sequence ID" value="SET80180.1"/>
    <property type="molecule type" value="Genomic_DNA"/>
</dbReference>
<evidence type="ECO:0000313" key="2">
    <source>
        <dbReference type="Proteomes" id="UP000198762"/>
    </source>
</evidence>
<reference evidence="2" key="1">
    <citation type="submission" date="2016-10" db="EMBL/GenBank/DDBJ databases">
        <authorList>
            <person name="Varghese N."/>
            <person name="Submissions S."/>
        </authorList>
    </citation>
    <scope>NUCLEOTIDE SEQUENCE [LARGE SCALE GENOMIC DNA]</scope>
    <source>
        <strain evidence="2">CGMCC 1.6489</strain>
    </source>
</reference>
<evidence type="ECO:0000313" key="1">
    <source>
        <dbReference type="EMBL" id="SET80180.1"/>
    </source>
</evidence>
<dbReference type="Pfam" id="PF04214">
    <property type="entry name" value="DUF411"/>
    <property type="match status" value="1"/>
</dbReference>
<accession>A0A1I0HB80</accession>
<dbReference type="AlphaFoldDB" id="A0A1I0HB80"/>